<evidence type="ECO:0000313" key="1">
    <source>
        <dbReference type="EMBL" id="MFC5407205.1"/>
    </source>
</evidence>
<evidence type="ECO:0000313" key="2">
    <source>
        <dbReference type="Proteomes" id="UP001596113"/>
    </source>
</evidence>
<gene>
    <name evidence="1" type="ORF">ACFPOF_31135</name>
</gene>
<dbReference type="InterPro" id="IPR011032">
    <property type="entry name" value="GroES-like_sf"/>
</dbReference>
<accession>A0ABW0I3X3</accession>
<proteinExistence type="predicted"/>
<protein>
    <submittedName>
        <fullName evidence="1">Uncharacterized protein</fullName>
    </submittedName>
</protein>
<dbReference type="RefSeq" id="WP_378139657.1">
    <property type="nucleotide sequence ID" value="NZ_JBHSMI010000067.1"/>
</dbReference>
<sequence>MKALQITGSGQYAIVETELPELQDHQVLVEIKIVSTCPRCDMNMMAGRDRKTTMDGITEGWLQTTQLITHRFPVERVAESWELILDKSRPCLGVVLDWKEDR</sequence>
<keyword evidence="2" id="KW-1185">Reference proteome</keyword>
<reference evidence="2" key="1">
    <citation type="journal article" date="2019" name="Int. J. Syst. Evol. Microbiol.">
        <title>The Global Catalogue of Microorganisms (GCM) 10K type strain sequencing project: providing services to taxonomists for standard genome sequencing and annotation.</title>
        <authorList>
            <consortium name="The Broad Institute Genomics Platform"/>
            <consortium name="The Broad Institute Genome Sequencing Center for Infectious Disease"/>
            <person name="Wu L."/>
            <person name="Ma J."/>
        </authorList>
    </citation>
    <scope>NUCLEOTIDE SEQUENCE [LARGE SCALE GENOMIC DNA]</scope>
    <source>
        <strain evidence="2">CGMCC 1.18575</strain>
    </source>
</reference>
<organism evidence="1 2">
    <name type="scientific">Cohnella soli</name>
    <dbReference type="NCBI Taxonomy" id="425005"/>
    <lineage>
        <taxon>Bacteria</taxon>
        <taxon>Bacillati</taxon>
        <taxon>Bacillota</taxon>
        <taxon>Bacilli</taxon>
        <taxon>Bacillales</taxon>
        <taxon>Paenibacillaceae</taxon>
        <taxon>Cohnella</taxon>
    </lineage>
</organism>
<dbReference type="EMBL" id="JBHSMI010000067">
    <property type="protein sequence ID" value="MFC5407205.1"/>
    <property type="molecule type" value="Genomic_DNA"/>
</dbReference>
<comment type="caution">
    <text evidence="1">The sequence shown here is derived from an EMBL/GenBank/DDBJ whole genome shotgun (WGS) entry which is preliminary data.</text>
</comment>
<dbReference type="Proteomes" id="UP001596113">
    <property type="component" value="Unassembled WGS sequence"/>
</dbReference>
<dbReference type="Gene3D" id="3.90.180.10">
    <property type="entry name" value="Medium-chain alcohol dehydrogenases, catalytic domain"/>
    <property type="match status" value="1"/>
</dbReference>
<dbReference type="SUPFAM" id="SSF50129">
    <property type="entry name" value="GroES-like"/>
    <property type="match status" value="1"/>
</dbReference>
<name>A0ABW0I3X3_9BACL</name>